<dbReference type="eggNOG" id="COG1670">
    <property type="taxonomic scope" value="Bacteria"/>
</dbReference>
<comment type="caution">
    <text evidence="2">The sequence shown here is derived from an EMBL/GenBank/DDBJ whole genome shotgun (WGS) entry which is preliminary data.</text>
</comment>
<dbReference type="Gene3D" id="3.40.630.30">
    <property type="match status" value="1"/>
</dbReference>
<dbReference type="GO" id="GO:0008999">
    <property type="term" value="F:protein-N-terminal-alanine acetyltransferase activity"/>
    <property type="evidence" value="ECO:0007669"/>
    <property type="project" value="TreeGrafter"/>
</dbReference>
<sequence length="185" mass="21165">MMSNFMSGKLVHLTELRQGDTELFAQEQWTDGWFRQLSMDMSRVWLPEDYKEDLKGEHWGTDEFVYVVRANDTEATVGWISLGDVQLKNRGAEVGIAIVESQQGNGYGTDALRIVLKFAFDELNMHRVHLEVNGNNAGAIHIYERVGFKREGVNVGALYQDGQRIDRYSYGILQTEWRALTEATK</sequence>
<feature type="domain" description="N-acetyltransferase" evidence="1">
    <location>
        <begin position="11"/>
        <end position="166"/>
    </location>
</feature>
<keyword evidence="3" id="KW-1185">Reference proteome</keyword>
<evidence type="ECO:0000259" key="1">
    <source>
        <dbReference type="PROSITE" id="PS51186"/>
    </source>
</evidence>
<dbReference type="InterPro" id="IPR016181">
    <property type="entry name" value="Acyl_CoA_acyltransferase"/>
</dbReference>
<organism evidence="2 3">
    <name type="scientific">Furfurilactobacillus rossiae DSM 15814</name>
    <dbReference type="NCBI Taxonomy" id="1114972"/>
    <lineage>
        <taxon>Bacteria</taxon>
        <taxon>Bacillati</taxon>
        <taxon>Bacillota</taxon>
        <taxon>Bacilli</taxon>
        <taxon>Lactobacillales</taxon>
        <taxon>Lactobacillaceae</taxon>
        <taxon>Furfurilactobacillus</taxon>
    </lineage>
</organism>
<dbReference type="PANTHER" id="PTHR43441">
    <property type="entry name" value="RIBOSOMAL-PROTEIN-SERINE ACETYLTRANSFERASE"/>
    <property type="match status" value="1"/>
</dbReference>
<dbReference type="EMBL" id="AZFF01000007">
    <property type="protein sequence ID" value="KRL55065.1"/>
    <property type="molecule type" value="Genomic_DNA"/>
</dbReference>
<proteinExistence type="predicted"/>
<evidence type="ECO:0000313" key="2">
    <source>
        <dbReference type="EMBL" id="KRL55065.1"/>
    </source>
</evidence>
<dbReference type="Proteomes" id="UP000051999">
    <property type="component" value="Unassembled WGS sequence"/>
</dbReference>
<dbReference type="PANTHER" id="PTHR43441:SF2">
    <property type="entry name" value="FAMILY ACETYLTRANSFERASE, PUTATIVE (AFU_ORTHOLOGUE AFUA_7G00850)-RELATED"/>
    <property type="match status" value="1"/>
</dbReference>
<dbReference type="PATRIC" id="fig|1114972.6.peg.2584"/>
<dbReference type="InterPro" id="IPR051908">
    <property type="entry name" value="Ribosomal_N-acetyltransferase"/>
</dbReference>
<dbReference type="OrthoDB" id="9795206at2"/>
<dbReference type="GO" id="GO:1990189">
    <property type="term" value="F:protein N-terminal-serine acetyltransferase activity"/>
    <property type="evidence" value="ECO:0007669"/>
    <property type="project" value="TreeGrafter"/>
</dbReference>
<dbReference type="AlphaFoldDB" id="A0A0R1RFD0"/>
<dbReference type="Pfam" id="PF13302">
    <property type="entry name" value="Acetyltransf_3"/>
    <property type="match status" value="1"/>
</dbReference>
<keyword evidence="2" id="KW-0808">Transferase</keyword>
<accession>A0A0R1RFD0</accession>
<dbReference type="STRING" id="1114972.FD35_GL002520"/>
<reference evidence="2 3" key="1">
    <citation type="journal article" date="2015" name="Genome Announc.">
        <title>Expanding the biotechnology potential of lactobacilli through comparative genomics of 213 strains and associated genera.</title>
        <authorList>
            <person name="Sun Z."/>
            <person name="Harris H.M."/>
            <person name="McCann A."/>
            <person name="Guo C."/>
            <person name="Argimon S."/>
            <person name="Zhang W."/>
            <person name="Yang X."/>
            <person name="Jeffery I.B."/>
            <person name="Cooney J.C."/>
            <person name="Kagawa T.F."/>
            <person name="Liu W."/>
            <person name="Song Y."/>
            <person name="Salvetti E."/>
            <person name="Wrobel A."/>
            <person name="Rasinkangas P."/>
            <person name="Parkhill J."/>
            <person name="Rea M.C."/>
            <person name="O'Sullivan O."/>
            <person name="Ritari J."/>
            <person name="Douillard F.P."/>
            <person name="Paul Ross R."/>
            <person name="Yang R."/>
            <person name="Briner A.E."/>
            <person name="Felis G.E."/>
            <person name="de Vos W.M."/>
            <person name="Barrangou R."/>
            <person name="Klaenhammer T.R."/>
            <person name="Caufield P.W."/>
            <person name="Cui Y."/>
            <person name="Zhang H."/>
            <person name="O'Toole P.W."/>
        </authorList>
    </citation>
    <scope>NUCLEOTIDE SEQUENCE [LARGE SCALE GENOMIC DNA]</scope>
    <source>
        <strain evidence="2 3">DSM 15814</strain>
    </source>
</reference>
<dbReference type="InterPro" id="IPR000182">
    <property type="entry name" value="GNAT_dom"/>
</dbReference>
<evidence type="ECO:0000313" key="3">
    <source>
        <dbReference type="Proteomes" id="UP000051999"/>
    </source>
</evidence>
<dbReference type="RefSeq" id="WP_017260579.1">
    <property type="nucleotide sequence ID" value="NZ_AUAW01000007.1"/>
</dbReference>
<dbReference type="PROSITE" id="PS51186">
    <property type="entry name" value="GNAT"/>
    <property type="match status" value="1"/>
</dbReference>
<gene>
    <name evidence="2" type="ORF">FD35_GL002520</name>
</gene>
<protein>
    <submittedName>
        <fullName evidence="2">Acetyltransferase</fullName>
    </submittedName>
</protein>
<dbReference type="SUPFAM" id="SSF55729">
    <property type="entry name" value="Acyl-CoA N-acyltransferases (Nat)"/>
    <property type="match status" value="1"/>
</dbReference>
<name>A0A0R1RFD0_9LACO</name>